<feature type="region of interest" description="Disordered" evidence="1">
    <location>
        <begin position="18"/>
        <end position="42"/>
    </location>
</feature>
<evidence type="ECO:0000256" key="1">
    <source>
        <dbReference type="SAM" id="MobiDB-lite"/>
    </source>
</evidence>
<sequence>MSTMKQYLAKSKLPGSALQPWFKDSEEHETEPRTGLVKENEEHETKCRIGVVSYDDYADDPAWRAEFGTINQDHQSVSMMMRSFQFKNKKLCCDDDPVADSPVVTSDGEINGSGALEVESSLVSSM</sequence>
<protein>
    <submittedName>
        <fullName evidence="2">Uncharacterized protein</fullName>
    </submittedName>
</protein>
<reference evidence="2 3" key="1">
    <citation type="submission" date="2021-07" db="EMBL/GenBank/DDBJ databases">
        <authorList>
            <consortium name="Genoscope - CEA"/>
            <person name="William W."/>
        </authorList>
    </citation>
    <scope>NUCLEOTIDE SEQUENCE [LARGE SCALE GENOMIC DNA]</scope>
</reference>
<dbReference type="Gramene" id="A09p67980.2_BraZ1">
    <property type="protein sequence ID" value="A09p67980.2_BraZ1.CDS.1"/>
    <property type="gene ID" value="A09g67980.2_BraZ1"/>
</dbReference>
<dbReference type="Proteomes" id="UP000694005">
    <property type="component" value="Chromosome A09"/>
</dbReference>
<feature type="region of interest" description="Disordered" evidence="1">
    <location>
        <begin position="103"/>
        <end position="126"/>
    </location>
</feature>
<dbReference type="EMBL" id="LS974625">
    <property type="protein sequence ID" value="CAG7866331.1"/>
    <property type="molecule type" value="Genomic_DNA"/>
</dbReference>
<accession>A0A8D9CZB5</accession>
<feature type="compositionally biased region" description="Basic and acidic residues" evidence="1">
    <location>
        <begin position="23"/>
        <end position="42"/>
    </location>
</feature>
<name>A0A8D9CZB5_BRACM</name>
<evidence type="ECO:0000313" key="2">
    <source>
        <dbReference type="EMBL" id="CAG7866331.1"/>
    </source>
</evidence>
<gene>
    <name evidence="2" type="ORF">BRAPAZ1V2_A09P67980.2</name>
</gene>
<evidence type="ECO:0000313" key="3">
    <source>
        <dbReference type="Proteomes" id="UP000694005"/>
    </source>
</evidence>
<dbReference type="AlphaFoldDB" id="A0A8D9CZB5"/>
<organism evidence="2 3">
    <name type="scientific">Brassica campestris</name>
    <name type="common">Field mustard</name>
    <dbReference type="NCBI Taxonomy" id="3711"/>
    <lineage>
        <taxon>Eukaryota</taxon>
        <taxon>Viridiplantae</taxon>
        <taxon>Streptophyta</taxon>
        <taxon>Embryophyta</taxon>
        <taxon>Tracheophyta</taxon>
        <taxon>Spermatophyta</taxon>
        <taxon>Magnoliopsida</taxon>
        <taxon>eudicotyledons</taxon>
        <taxon>Gunneridae</taxon>
        <taxon>Pentapetalae</taxon>
        <taxon>rosids</taxon>
        <taxon>malvids</taxon>
        <taxon>Brassicales</taxon>
        <taxon>Brassicaceae</taxon>
        <taxon>Brassiceae</taxon>
        <taxon>Brassica</taxon>
    </lineage>
</organism>
<proteinExistence type="predicted"/>